<sequence length="278" mass="30206">MQSKPGDFPNIVGLLLSYWKLLVLAIILGAIIGITMPNRTPLWTASGLIRLGQINGTLLTDGATIGSVAQQPSFMRDTLEKAGLSSDLRDPKALLASRTFTTLAQGTPSLVLLRVNAYVPEDAKRIVEVAIATVQQRTEAAFHDEIEQRKRKLANAEKQLAENLSERDMVVGALQSGQIAPATAVMDSLVVSYLLRATQADSDRLRLLIEALQDQINPIRTFNTKLETPISVTTPLAASKIVSGAIGGIVGFIITFLLALIQILIRTRYPVSRLINRD</sequence>
<evidence type="ECO:0000313" key="3">
    <source>
        <dbReference type="EMBL" id="ADP19575.1"/>
    </source>
</evidence>
<dbReference type="EMBL" id="CP002287">
    <property type="protein sequence ID" value="ADP19575.1"/>
    <property type="molecule type" value="Genomic_DNA"/>
</dbReference>
<dbReference type="Proteomes" id="UP000006876">
    <property type="component" value="Chromosome"/>
</dbReference>
<protein>
    <recommendedName>
        <fullName evidence="5">Chain length determinant family protein</fullName>
    </recommendedName>
</protein>
<evidence type="ECO:0000313" key="4">
    <source>
        <dbReference type="Proteomes" id="UP000006876"/>
    </source>
</evidence>
<feature type="coiled-coil region" evidence="1">
    <location>
        <begin position="139"/>
        <end position="166"/>
    </location>
</feature>
<feature type="transmembrane region" description="Helical" evidence="2">
    <location>
        <begin position="12"/>
        <end position="36"/>
    </location>
</feature>
<keyword evidence="2" id="KW-1133">Transmembrane helix</keyword>
<dbReference type="AlphaFoldDB" id="E3HQE1"/>
<keyword evidence="2" id="KW-0472">Membrane</keyword>
<dbReference type="KEGG" id="axy:AXYL_06282"/>
<dbReference type="RefSeq" id="WP_013396862.1">
    <property type="nucleotide sequence ID" value="NC_014640.1"/>
</dbReference>
<evidence type="ECO:0000256" key="1">
    <source>
        <dbReference type="SAM" id="Coils"/>
    </source>
</evidence>
<keyword evidence="1" id="KW-0175">Coiled coil</keyword>
<dbReference type="PATRIC" id="fig|762376.5.peg.6298"/>
<feature type="transmembrane region" description="Helical" evidence="2">
    <location>
        <begin position="241"/>
        <end position="265"/>
    </location>
</feature>
<proteinExistence type="predicted"/>
<evidence type="ECO:0000256" key="2">
    <source>
        <dbReference type="SAM" id="Phobius"/>
    </source>
</evidence>
<keyword evidence="2" id="KW-0812">Transmembrane</keyword>
<accession>E3HQE1</accession>
<dbReference type="HOGENOM" id="CLU_999741_0_0_4"/>
<reference evidence="3 4" key="1">
    <citation type="journal article" date="2011" name="J. Bacteriol.">
        <title>Complete genome sequence of the haloaromatic acid-degrading bacterium Achromobacter xylosoxidans A8.</title>
        <authorList>
            <person name="Strnad H."/>
            <person name="Ridl J."/>
            <person name="Paces J."/>
            <person name="Kolar M."/>
            <person name="Vlcek C."/>
            <person name="Paces V."/>
        </authorList>
    </citation>
    <scope>NUCLEOTIDE SEQUENCE [LARGE SCALE GENOMIC DNA]</scope>
    <source>
        <strain evidence="3 4">A8</strain>
    </source>
</reference>
<evidence type="ECO:0008006" key="5">
    <source>
        <dbReference type="Google" id="ProtNLM"/>
    </source>
</evidence>
<name>E3HQE1_ACHXA</name>
<organism evidence="3 4">
    <name type="scientific">Achromobacter xylosoxidans (strain A8)</name>
    <dbReference type="NCBI Taxonomy" id="762376"/>
    <lineage>
        <taxon>Bacteria</taxon>
        <taxon>Pseudomonadati</taxon>
        <taxon>Pseudomonadota</taxon>
        <taxon>Betaproteobacteria</taxon>
        <taxon>Burkholderiales</taxon>
        <taxon>Alcaligenaceae</taxon>
        <taxon>Achromobacter</taxon>
    </lineage>
</organism>
<dbReference type="STRING" id="762376.AXYL_06282"/>
<gene>
    <name evidence="3" type="ordered locus">AXYL_06282</name>
</gene>
<dbReference type="OrthoDB" id="8781768at2"/>